<dbReference type="PANTHER" id="PTHR19848">
    <property type="entry name" value="WD40 REPEAT PROTEIN"/>
    <property type="match status" value="1"/>
</dbReference>
<feature type="repeat" description="WD" evidence="5">
    <location>
        <begin position="791"/>
        <end position="822"/>
    </location>
</feature>
<feature type="DNA-binding region" description="OmpR/PhoB-type" evidence="6">
    <location>
        <begin position="1"/>
        <end position="92"/>
    </location>
</feature>
<dbReference type="SMART" id="SM00320">
    <property type="entry name" value="WD40"/>
    <property type="match status" value="13"/>
</dbReference>
<reference evidence="9 10" key="1">
    <citation type="submission" date="2018-05" db="EMBL/GenBank/DDBJ databases">
        <title>Evolution of GPA BGCs.</title>
        <authorList>
            <person name="Waglechner N."/>
            <person name="Wright G.D."/>
        </authorList>
    </citation>
    <scope>NUCLEOTIDE SEQUENCE [LARGE SCALE GENOMIC DNA]</scope>
    <source>
        <strain evidence="9 10">A82846</strain>
    </source>
</reference>
<dbReference type="Pfam" id="PF03704">
    <property type="entry name" value="BTAD"/>
    <property type="match status" value="1"/>
</dbReference>
<evidence type="ECO:0000256" key="6">
    <source>
        <dbReference type="PROSITE-ProRule" id="PRU01091"/>
    </source>
</evidence>
<evidence type="ECO:0000256" key="4">
    <source>
        <dbReference type="ARBA" id="ARBA00023125"/>
    </source>
</evidence>
<dbReference type="SMART" id="SM01043">
    <property type="entry name" value="BTAD"/>
    <property type="match status" value="1"/>
</dbReference>
<dbReference type="GO" id="GO:0005829">
    <property type="term" value="C:cytosol"/>
    <property type="evidence" value="ECO:0007669"/>
    <property type="project" value="UniProtKB-ARBA"/>
</dbReference>
<feature type="repeat" description="WD" evidence="5">
    <location>
        <begin position="954"/>
        <end position="995"/>
    </location>
</feature>
<dbReference type="Pfam" id="PF00486">
    <property type="entry name" value="Trans_reg_C"/>
    <property type="match status" value="1"/>
</dbReference>
<dbReference type="SMART" id="SM00862">
    <property type="entry name" value="Trans_reg_C"/>
    <property type="match status" value="1"/>
</dbReference>
<feature type="repeat" description="WD" evidence="5">
    <location>
        <begin position="1287"/>
        <end position="1319"/>
    </location>
</feature>
<dbReference type="InterPro" id="IPR049052">
    <property type="entry name" value="nSTAND1"/>
</dbReference>
<dbReference type="InterPro" id="IPR036388">
    <property type="entry name" value="WH-like_DNA-bd_sf"/>
</dbReference>
<keyword evidence="4 6" id="KW-0238">DNA-binding</keyword>
<feature type="repeat" description="WD" evidence="5">
    <location>
        <begin position="1164"/>
        <end position="1203"/>
    </location>
</feature>
<dbReference type="CDD" id="cd15831">
    <property type="entry name" value="BTAD"/>
    <property type="match status" value="1"/>
</dbReference>
<evidence type="ECO:0000256" key="5">
    <source>
        <dbReference type="PROSITE-ProRule" id="PRU00221"/>
    </source>
</evidence>
<name>A0A428ZU49_KIBAR</name>
<dbReference type="Pfam" id="PF20703">
    <property type="entry name" value="nSTAND1"/>
    <property type="match status" value="1"/>
</dbReference>
<dbReference type="InterPro" id="IPR027417">
    <property type="entry name" value="P-loop_NTPase"/>
</dbReference>
<feature type="repeat" description="WD" evidence="5">
    <location>
        <begin position="996"/>
        <end position="1037"/>
    </location>
</feature>
<dbReference type="GO" id="GO:0003677">
    <property type="term" value="F:DNA binding"/>
    <property type="evidence" value="ECO:0007669"/>
    <property type="project" value="UniProtKB-UniRule"/>
</dbReference>
<dbReference type="Gene3D" id="1.25.40.10">
    <property type="entry name" value="Tetratricopeptide repeat domain"/>
    <property type="match status" value="1"/>
</dbReference>
<keyword evidence="3" id="KW-0677">Repeat</keyword>
<dbReference type="Gene3D" id="3.40.50.300">
    <property type="entry name" value="P-loop containing nucleotide triphosphate hydrolases"/>
    <property type="match status" value="1"/>
</dbReference>
<dbReference type="EMBL" id="QHKI01000001">
    <property type="protein sequence ID" value="RSM91493.1"/>
    <property type="molecule type" value="Genomic_DNA"/>
</dbReference>
<organism evidence="9 10">
    <name type="scientific">Kibdelosporangium aridum</name>
    <dbReference type="NCBI Taxonomy" id="2030"/>
    <lineage>
        <taxon>Bacteria</taxon>
        <taxon>Bacillati</taxon>
        <taxon>Actinomycetota</taxon>
        <taxon>Actinomycetes</taxon>
        <taxon>Pseudonocardiales</taxon>
        <taxon>Pseudonocardiaceae</taxon>
        <taxon>Kibdelosporangium</taxon>
    </lineage>
</organism>
<evidence type="ECO:0000313" key="10">
    <source>
        <dbReference type="Proteomes" id="UP000287547"/>
    </source>
</evidence>
<proteinExistence type="inferred from homology"/>
<dbReference type="RefSeq" id="WP_125725640.1">
    <property type="nucleotide sequence ID" value="NZ_QHKI01000001.1"/>
</dbReference>
<accession>A0A428ZU49</accession>
<dbReference type="InterPro" id="IPR016032">
    <property type="entry name" value="Sig_transdc_resp-reg_C-effctor"/>
</dbReference>
<feature type="repeat" description="WD" evidence="5">
    <location>
        <begin position="1080"/>
        <end position="1110"/>
    </location>
</feature>
<dbReference type="SUPFAM" id="SSF48452">
    <property type="entry name" value="TPR-like"/>
    <property type="match status" value="1"/>
</dbReference>
<evidence type="ECO:0000256" key="3">
    <source>
        <dbReference type="ARBA" id="ARBA00022737"/>
    </source>
</evidence>
<dbReference type="Pfam" id="PF00400">
    <property type="entry name" value="WD40"/>
    <property type="match status" value="9"/>
</dbReference>
<dbReference type="Proteomes" id="UP000287547">
    <property type="component" value="Unassembled WGS sequence"/>
</dbReference>
<dbReference type="GO" id="GO:0006355">
    <property type="term" value="P:regulation of DNA-templated transcription"/>
    <property type="evidence" value="ECO:0007669"/>
    <property type="project" value="InterPro"/>
</dbReference>
<dbReference type="InterPro" id="IPR015943">
    <property type="entry name" value="WD40/YVTN_repeat-like_dom_sf"/>
</dbReference>
<evidence type="ECO:0000259" key="8">
    <source>
        <dbReference type="PROSITE" id="PS51755"/>
    </source>
</evidence>
<dbReference type="SUPFAM" id="SSF46894">
    <property type="entry name" value="C-terminal effector domain of the bipartite response regulators"/>
    <property type="match status" value="1"/>
</dbReference>
<dbReference type="OrthoDB" id="3272402at2"/>
<dbReference type="GO" id="GO:0000160">
    <property type="term" value="P:phosphorelay signal transduction system"/>
    <property type="evidence" value="ECO:0007669"/>
    <property type="project" value="InterPro"/>
</dbReference>
<protein>
    <recommendedName>
        <fullName evidence="8">OmpR/PhoB-type domain-containing protein</fullName>
    </recommendedName>
</protein>
<dbReference type="PROSITE" id="PS51755">
    <property type="entry name" value="OMPR_PHOB"/>
    <property type="match status" value="1"/>
</dbReference>
<dbReference type="PROSITE" id="PS50082">
    <property type="entry name" value="WD_REPEATS_2"/>
    <property type="match status" value="9"/>
</dbReference>
<dbReference type="InterPro" id="IPR036322">
    <property type="entry name" value="WD40_repeat_dom_sf"/>
</dbReference>
<feature type="repeat" description="WD" evidence="5">
    <location>
        <begin position="1122"/>
        <end position="1163"/>
    </location>
</feature>
<evidence type="ECO:0000256" key="1">
    <source>
        <dbReference type="ARBA" id="ARBA00005820"/>
    </source>
</evidence>
<feature type="domain" description="OmpR/PhoB-type" evidence="8">
    <location>
        <begin position="1"/>
        <end position="92"/>
    </location>
</feature>
<dbReference type="InterPro" id="IPR001680">
    <property type="entry name" value="WD40_rpt"/>
</dbReference>
<feature type="repeat" description="WD" evidence="5">
    <location>
        <begin position="1038"/>
        <end position="1070"/>
    </location>
</feature>
<feature type="repeat" description="WD" evidence="5">
    <location>
        <begin position="1245"/>
        <end position="1276"/>
    </location>
</feature>
<evidence type="ECO:0000313" key="9">
    <source>
        <dbReference type="EMBL" id="RSM91493.1"/>
    </source>
</evidence>
<feature type="region of interest" description="Disordered" evidence="7">
    <location>
        <begin position="797"/>
        <end position="817"/>
    </location>
</feature>
<evidence type="ECO:0000256" key="7">
    <source>
        <dbReference type="SAM" id="MobiDB-lite"/>
    </source>
</evidence>
<dbReference type="SUPFAM" id="SSF52540">
    <property type="entry name" value="P-loop containing nucleoside triphosphate hydrolases"/>
    <property type="match status" value="1"/>
</dbReference>
<dbReference type="Gene3D" id="1.10.10.10">
    <property type="entry name" value="Winged helix-like DNA-binding domain superfamily/Winged helix DNA-binding domain"/>
    <property type="match status" value="1"/>
</dbReference>
<dbReference type="InterPro" id="IPR001867">
    <property type="entry name" value="OmpR/PhoB-type_DNA-bd"/>
</dbReference>
<dbReference type="Gene3D" id="2.130.10.10">
    <property type="entry name" value="YVTN repeat-like/Quinoprotein amine dehydrogenase"/>
    <property type="match status" value="4"/>
</dbReference>
<dbReference type="CDD" id="cd00200">
    <property type="entry name" value="WD40"/>
    <property type="match status" value="1"/>
</dbReference>
<dbReference type="InterPro" id="IPR011990">
    <property type="entry name" value="TPR-like_helical_dom_sf"/>
</dbReference>
<dbReference type="SUPFAM" id="SSF50978">
    <property type="entry name" value="WD40 repeat-like"/>
    <property type="match status" value="2"/>
</dbReference>
<sequence length="1398" mass="151131">MDFRLLGPVELWSDGRRVDLGSGKQRCVLAVLLLGAGRAQPVETLINRVWGDDPPTQVRTALYSYISRIRRALRGCGDLTVAQESSGYVLDVPTEQVDVHRFTALCDKAFQTDDPAERAAVLDSALALWRGSALQGLSGRWAEAERHRLLRHRVRACAEWARNALVLGEYGRASDRLEREIVDHPLAEPLVGQLMVALAAQGRQAEALNCFAALRERLADELGVDPGPALAELHVRLLRGLPVGSFSESTEFTGPERQAERAPDIPKRIRPPRRADGRAPYLGLETFQEKDADRFFGRQDLVEELLARVTSRRFLAVFGPSGSGKSSLLRAGLLPAVRAFAGWRTVLMTPGEHPLRELSACLAAVGVLTEPVLSVDPAGLSSQLRSQADATVVIVVDQFEETFTLCSDEQERAGFVEALVSVADNPSVPARVVIGVRADFYPACADFAALVTLFRDNQLLVGAMAEPDLRAVITGPAELAGLTVEPALADVALAEVLGEPAALPLLSHALRETWLRSTGDELTVEDYRAAGGVRAAVAQTADHVYESFDDYQARIARDMFLRLTVPGEGGVDTRSRPRRAELLDRANADDVAVVLSRLADARLITLDEETVTVAHECLIRGWPRLRDWLDEDREFLRARHRLASDAGEWQRQGRDEDLLYGMSRLAAWQDRGRIRSLNDLEREFVAASNRKLVREQEKRRRRLRRGLVGLSAAVVILLVLAIMTVVQSQQAELERDRVLAGRLTADARNQLTLDPQVSLLLALRAYEINPGGQTESALAAAISASRVRTTFTGHHGPVTASEFSPDGHQLASGGSDGTVRDWPVSGGAGRILVETGHEVTALTYGPGGKQLLFGLANGDIGLIHLTDGLIRQVGKAERAILAVAFDHSGQNIVAAAKDGTLWTSTVDGLSRMLPGQNQPLRAAVFSPDRTKLASAAQDGRVWLRDVATGLVTPLRGPDVAVDSLAFSPDGQSVAGGRVDGREEVWSTKGNQPPLVLYPNRDRIQALAFSHDGKTLLSGGRDRTSHVWQLTARRDYIALRGQGGPIRDVDFSPDDRLVATAADDGTLSLWEPAPRPDRHVLDGHTGNVLDTAFSVDGTKVVSGGTDATVMVRAADGSGDPVVLRGHRGPVEAVAIHPDGHLVTGAGDDGTVLVWPVTGGDAIATYTGHHGAVRGVAFSADYLASAGEDGEIRKWRLDSAEPPAVLRHGISPLNDIAFSPDGRLIAAADNGTVQVWPASGRREELVILRGNDGMRTVAVSPDGQLVAGAGNDGAVRIWRSTGGPPIAVLTGHYGLVFSVAFSQDGQYVASVGNDKVLRFWNWARWRDPVVFNDYHAGIHSVAFGTGNRVAIGRGETNSTVEVWRCTFCLPAERLGELADLARQRRTRELTEAEQSRYLGS</sequence>
<dbReference type="InterPro" id="IPR005158">
    <property type="entry name" value="BTAD"/>
</dbReference>
<dbReference type="PROSITE" id="PS50294">
    <property type="entry name" value="WD_REPEATS_REGION"/>
    <property type="match status" value="7"/>
</dbReference>
<dbReference type="PANTHER" id="PTHR19848:SF8">
    <property type="entry name" value="F-BOX AND WD REPEAT DOMAIN CONTAINING 7"/>
    <property type="match status" value="1"/>
</dbReference>
<gene>
    <name evidence="9" type="ORF">DMH04_00350</name>
</gene>
<comment type="similarity">
    <text evidence="1">Belongs to the AfsR/DnrI/RedD regulatory family.</text>
</comment>
<feature type="compositionally biased region" description="Basic and acidic residues" evidence="7">
    <location>
        <begin position="257"/>
        <end position="274"/>
    </location>
</feature>
<feature type="region of interest" description="Disordered" evidence="7">
    <location>
        <begin position="248"/>
        <end position="274"/>
    </location>
</feature>
<comment type="caution">
    <text evidence="9">The sequence shown here is derived from an EMBL/GenBank/DDBJ whole genome shotgun (WGS) entry which is preliminary data.</text>
</comment>
<evidence type="ECO:0000256" key="2">
    <source>
        <dbReference type="ARBA" id="ARBA00022574"/>
    </source>
</evidence>
<keyword evidence="2 5" id="KW-0853">WD repeat</keyword>